<reference evidence="4" key="3">
    <citation type="submission" date="2020-06" db="EMBL/GenBank/DDBJ databases">
        <title>Helianthus annuus Genome sequencing and assembly Release 2.</title>
        <authorList>
            <person name="Gouzy J."/>
            <person name="Langlade N."/>
            <person name="Munos S."/>
        </authorList>
    </citation>
    <scope>NUCLEOTIDE SEQUENCE</scope>
    <source>
        <tissue evidence="4">Leaves</tissue>
    </source>
</reference>
<dbReference type="EMBL" id="CM007890">
    <property type="protein sequence ID" value="OTG37105.1"/>
    <property type="molecule type" value="Genomic_DNA"/>
</dbReference>
<accession>A0A251VNG7</accession>
<evidence type="ECO:0000313" key="5">
    <source>
        <dbReference type="EMBL" id="OTG37105.1"/>
    </source>
</evidence>
<dbReference type="GO" id="GO:0008270">
    <property type="term" value="F:zinc ion binding"/>
    <property type="evidence" value="ECO:0007669"/>
    <property type="project" value="UniProtKB-KW"/>
</dbReference>
<dbReference type="OMA" id="NRDNDSH"/>
<dbReference type="InParanoid" id="A0A251VNG7"/>
<keyword evidence="1" id="KW-0863">Zinc-finger</keyword>
<dbReference type="EMBL" id="MNCJ02000316">
    <property type="protein sequence ID" value="KAF5822130.1"/>
    <property type="molecule type" value="Genomic_DNA"/>
</dbReference>
<dbReference type="PROSITE" id="PS50089">
    <property type="entry name" value="ZF_RING_2"/>
    <property type="match status" value="1"/>
</dbReference>
<evidence type="ECO:0000313" key="6">
    <source>
        <dbReference type="Proteomes" id="UP000215914"/>
    </source>
</evidence>
<dbReference type="Gene3D" id="3.30.40.10">
    <property type="entry name" value="Zinc/RING finger domain, C3HC4 (zinc finger)"/>
    <property type="match status" value="1"/>
</dbReference>
<name>A0A251VNG7_HELAN</name>
<keyword evidence="1" id="KW-0862">Zinc</keyword>
<dbReference type="Gramene" id="mRNA:HanXRQr2_Chr01g0022911">
    <property type="protein sequence ID" value="CDS:HanXRQr2_Chr01g0022911.1"/>
    <property type="gene ID" value="HanXRQr2_Chr01g0022911"/>
</dbReference>
<feature type="compositionally biased region" description="Basic and acidic residues" evidence="2">
    <location>
        <begin position="143"/>
        <end position="158"/>
    </location>
</feature>
<dbReference type="InterPro" id="IPR013083">
    <property type="entry name" value="Znf_RING/FYVE/PHD"/>
</dbReference>
<feature type="compositionally biased region" description="Polar residues" evidence="2">
    <location>
        <begin position="48"/>
        <end position="69"/>
    </location>
</feature>
<dbReference type="InterPro" id="IPR001841">
    <property type="entry name" value="Znf_RING"/>
</dbReference>
<dbReference type="PANTHER" id="PTHR46629">
    <property type="entry name" value="OS01G0917900 PROTEIN"/>
    <property type="match status" value="1"/>
</dbReference>
<dbReference type="SUPFAM" id="SSF57850">
    <property type="entry name" value="RING/U-box"/>
    <property type="match status" value="1"/>
</dbReference>
<keyword evidence="6" id="KW-1185">Reference proteome</keyword>
<feature type="region of interest" description="Disordered" evidence="2">
    <location>
        <begin position="47"/>
        <end position="93"/>
    </location>
</feature>
<evidence type="ECO:0000259" key="3">
    <source>
        <dbReference type="PROSITE" id="PS50089"/>
    </source>
</evidence>
<dbReference type="Pfam" id="PF13920">
    <property type="entry name" value="zf-C3HC4_3"/>
    <property type="match status" value="1"/>
</dbReference>
<proteinExistence type="predicted"/>
<dbReference type="Proteomes" id="UP000215914">
    <property type="component" value="Chromosome 1"/>
</dbReference>
<evidence type="ECO:0000313" key="4">
    <source>
        <dbReference type="EMBL" id="KAF5822130.1"/>
    </source>
</evidence>
<gene>
    <name evidence="5" type="ORF">HannXRQ_Chr01g0015191</name>
    <name evidence="4" type="ORF">HanXRQr2_Chr01g0022911</name>
</gene>
<dbReference type="AlphaFoldDB" id="A0A251VNG7"/>
<evidence type="ECO:0000256" key="1">
    <source>
        <dbReference type="PROSITE-ProRule" id="PRU00175"/>
    </source>
</evidence>
<dbReference type="SMART" id="SM00184">
    <property type="entry name" value="RING"/>
    <property type="match status" value="1"/>
</dbReference>
<keyword evidence="1" id="KW-0479">Metal-binding</keyword>
<dbReference type="OrthoDB" id="1711136at2759"/>
<organism evidence="5 6">
    <name type="scientific">Helianthus annuus</name>
    <name type="common">Common sunflower</name>
    <dbReference type="NCBI Taxonomy" id="4232"/>
    <lineage>
        <taxon>Eukaryota</taxon>
        <taxon>Viridiplantae</taxon>
        <taxon>Streptophyta</taxon>
        <taxon>Embryophyta</taxon>
        <taxon>Tracheophyta</taxon>
        <taxon>Spermatophyta</taxon>
        <taxon>Magnoliopsida</taxon>
        <taxon>eudicotyledons</taxon>
        <taxon>Gunneridae</taxon>
        <taxon>Pentapetalae</taxon>
        <taxon>asterids</taxon>
        <taxon>campanulids</taxon>
        <taxon>Asterales</taxon>
        <taxon>Asteraceae</taxon>
        <taxon>Asteroideae</taxon>
        <taxon>Heliantheae alliance</taxon>
        <taxon>Heliantheae</taxon>
        <taxon>Helianthus</taxon>
    </lineage>
</organism>
<evidence type="ECO:0000256" key="2">
    <source>
        <dbReference type="SAM" id="MobiDB-lite"/>
    </source>
</evidence>
<protein>
    <submittedName>
        <fullName evidence="5">Putative zinc finger, RING/FYVE/PHD-type</fullName>
    </submittedName>
    <submittedName>
        <fullName evidence="4">Transcription factor C2H2 family</fullName>
    </submittedName>
</protein>
<feature type="domain" description="RING-type" evidence="3">
    <location>
        <begin position="168"/>
        <end position="206"/>
    </location>
</feature>
<reference evidence="5" key="2">
    <citation type="submission" date="2017-02" db="EMBL/GenBank/DDBJ databases">
        <title>Sunflower complete genome.</title>
        <authorList>
            <person name="Langlade N."/>
            <person name="Munos S."/>
        </authorList>
    </citation>
    <scope>NUCLEOTIDE SEQUENCE [LARGE SCALE GENOMIC DNA]</scope>
    <source>
        <tissue evidence="5">Leaves</tissue>
    </source>
</reference>
<feature type="region of interest" description="Disordered" evidence="2">
    <location>
        <begin position="137"/>
        <end position="158"/>
    </location>
</feature>
<sequence length="216" mass="24431">MEEDKQTDPERKIERNIVEMLRDDQASGSKKNWKVFRDKLRLKRTGKAWTSSVRVPTSDMPIQNNNKSKMMTRRGSWRYQSDESNESDEMAQQSVRLLPLETDPEHEETSNEQQQAAGEGDQVMSLMALLSTDGSNYQEDEAEQHVEQQAEQPLEQHEEEASGDCNACSGCNGKVKGAALGPCGHMFCKQCTKELHVAKGNCPTCNDYILEILDIF</sequence>
<reference evidence="4 6" key="1">
    <citation type="journal article" date="2017" name="Nature">
        <title>The sunflower genome provides insights into oil metabolism, flowering and Asterid evolution.</title>
        <authorList>
            <person name="Badouin H."/>
            <person name="Gouzy J."/>
            <person name="Grassa C.J."/>
            <person name="Murat F."/>
            <person name="Staton S.E."/>
            <person name="Cottret L."/>
            <person name="Lelandais-Briere C."/>
            <person name="Owens G.L."/>
            <person name="Carrere S."/>
            <person name="Mayjonade B."/>
            <person name="Legrand L."/>
            <person name="Gill N."/>
            <person name="Kane N.C."/>
            <person name="Bowers J.E."/>
            <person name="Hubner S."/>
            <person name="Bellec A."/>
            <person name="Berard A."/>
            <person name="Berges H."/>
            <person name="Blanchet N."/>
            <person name="Boniface M.C."/>
            <person name="Brunel D."/>
            <person name="Catrice O."/>
            <person name="Chaidir N."/>
            <person name="Claudel C."/>
            <person name="Donnadieu C."/>
            <person name="Faraut T."/>
            <person name="Fievet G."/>
            <person name="Helmstetter N."/>
            <person name="King M."/>
            <person name="Knapp S.J."/>
            <person name="Lai Z."/>
            <person name="Le Paslier M.C."/>
            <person name="Lippi Y."/>
            <person name="Lorenzon L."/>
            <person name="Mandel J.R."/>
            <person name="Marage G."/>
            <person name="Marchand G."/>
            <person name="Marquand E."/>
            <person name="Bret-Mestries E."/>
            <person name="Morien E."/>
            <person name="Nambeesan S."/>
            <person name="Nguyen T."/>
            <person name="Pegot-Espagnet P."/>
            <person name="Pouilly N."/>
            <person name="Raftis F."/>
            <person name="Sallet E."/>
            <person name="Schiex T."/>
            <person name="Thomas J."/>
            <person name="Vandecasteele C."/>
            <person name="Vares D."/>
            <person name="Vear F."/>
            <person name="Vautrin S."/>
            <person name="Crespi M."/>
            <person name="Mangin B."/>
            <person name="Burke J.M."/>
            <person name="Salse J."/>
            <person name="Munos S."/>
            <person name="Vincourt P."/>
            <person name="Rieseberg L.H."/>
            <person name="Langlade N.B."/>
        </authorList>
    </citation>
    <scope>NUCLEOTIDE SEQUENCE [LARGE SCALE GENOMIC DNA]</scope>
    <source>
        <strain evidence="6">cv. SF193</strain>
        <tissue evidence="4">Leaves</tissue>
    </source>
</reference>